<keyword evidence="1" id="KW-0175">Coiled coil</keyword>
<dbReference type="Proteomes" id="UP000729913">
    <property type="component" value="Unassembled WGS sequence"/>
</dbReference>
<evidence type="ECO:0000313" key="3">
    <source>
        <dbReference type="Proteomes" id="UP000729913"/>
    </source>
</evidence>
<sequence>MTYKYALVLFVNDSSSKEIDIIPSSWLDHYKEYGGTGCKYMPESLLKNSKYCKLLQTMVKYCDEPDPTWPTFHVEIRGVAKTMEEAEKKLLRLEKEPYAFSTDNEQSAKAKAAAVEKTFKLKSSSKDKSKLDNIFSQAASELANEPTEIPDFLLERMKENYNSLSKQFANLKGQIQNISADVTQILSEIKKNNSTLLLDSSQTDPEGEGNHVVRKLEFPLSTIEEFDKFNEKSKDEKYKSKINKRLYFSLDGKITITRNMGNIIRAYISRDVALSFVAVKSTSNKKVFKDTTFLTCIKNKSKDSSVETNHKRVMVNILGANVNVGFIIPSLNYKVDQAEC</sequence>
<evidence type="ECO:0000256" key="1">
    <source>
        <dbReference type="SAM" id="Coils"/>
    </source>
</evidence>
<evidence type="ECO:0000313" key="2">
    <source>
        <dbReference type="EMBL" id="KAG8042173.1"/>
    </source>
</evidence>
<organism evidence="2 3">
    <name type="scientific">Cotesia typhae</name>
    <dbReference type="NCBI Taxonomy" id="2053667"/>
    <lineage>
        <taxon>Eukaryota</taxon>
        <taxon>Metazoa</taxon>
        <taxon>Ecdysozoa</taxon>
        <taxon>Arthropoda</taxon>
        <taxon>Hexapoda</taxon>
        <taxon>Insecta</taxon>
        <taxon>Pterygota</taxon>
        <taxon>Neoptera</taxon>
        <taxon>Endopterygota</taxon>
        <taxon>Hymenoptera</taxon>
        <taxon>Apocrita</taxon>
        <taxon>Ichneumonoidea</taxon>
        <taxon>Braconidae</taxon>
        <taxon>Microgastrinae</taxon>
        <taxon>Cotesia</taxon>
    </lineage>
</organism>
<accession>A0A8J5R9Y3</accession>
<keyword evidence="3" id="KW-1185">Reference proteome</keyword>
<protein>
    <submittedName>
        <fullName evidence="2">Uncharacterized protein</fullName>
    </submittedName>
</protein>
<proteinExistence type="predicted"/>
<dbReference type="OrthoDB" id="7697863at2759"/>
<reference evidence="2" key="1">
    <citation type="submission" date="2020-03" db="EMBL/GenBank/DDBJ databases">
        <authorList>
            <person name="Chebbi M.A."/>
            <person name="Drezen J.M."/>
        </authorList>
    </citation>
    <scope>NUCLEOTIDE SEQUENCE</scope>
    <source>
        <tissue evidence="2">Whole body</tissue>
    </source>
</reference>
<dbReference type="AlphaFoldDB" id="A0A8J5R9Y3"/>
<name>A0A8J5R9Y3_9HYME</name>
<feature type="coiled-coil region" evidence="1">
    <location>
        <begin position="154"/>
        <end position="181"/>
    </location>
</feature>
<reference evidence="2" key="2">
    <citation type="submission" date="2021-04" db="EMBL/GenBank/DDBJ databases">
        <title>Genome-wide patterns of bracovirus chromosomal integration into multiple host tissues during parasitism.</title>
        <authorList>
            <person name="Chebbi M.A.C."/>
        </authorList>
    </citation>
    <scope>NUCLEOTIDE SEQUENCE</scope>
    <source>
        <tissue evidence="2">Whole body</tissue>
    </source>
</reference>
<dbReference type="EMBL" id="JAAOIC020000003">
    <property type="protein sequence ID" value="KAG8042173.1"/>
    <property type="molecule type" value="Genomic_DNA"/>
</dbReference>
<comment type="caution">
    <text evidence="2">The sequence shown here is derived from an EMBL/GenBank/DDBJ whole genome shotgun (WGS) entry which is preliminary data.</text>
</comment>
<gene>
    <name evidence="2" type="ORF">G9C98_000164</name>
</gene>